<organism evidence="2 3">
    <name type="scientific">Hydatigena taeniaeformis</name>
    <name type="common">Feline tapeworm</name>
    <name type="synonym">Taenia taeniaeformis</name>
    <dbReference type="NCBI Taxonomy" id="6205"/>
    <lineage>
        <taxon>Eukaryota</taxon>
        <taxon>Metazoa</taxon>
        <taxon>Spiralia</taxon>
        <taxon>Lophotrochozoa</taxon>
        <taxon>Platyhelminthes</taxon>
        <taxon>Cestoda</taxon>
        <taxon>Eucestoda</taxon>
        <taxon>Cyclophyllidea</taxon>
        <taxon>Taeniidae</taxon>
        <taxon>Hydatigera</taxon>
    </lineage>
</organism>
<evidence type="ECO:0000313" key="2">
    <source>
        <dbReference type="EMBL" id="VDM27772.1"/>
    </source>
</evidence>
<reference evidence="2 3" key="1">
    <citation type="submission" date="2018-11" db="EMBL/GenBank/DDBJ databases">
        <authorList>
            <consortium name="Pathogen Informatics"/>
        </authorList>
    </citation>
    <scope>NUCLEOTIDE SEQUENCE [LARGE SCALE GENOMIC DNA]</scope>
</reference>
<feature type="region of interest" description="Disordered" evidence="1">
    <location>
        <begin position="1"/>
        <end position="45"/>
    </location>
</feature>
<accession>A0A3P7H0W1</accession>
<dbReference type="Proteomes" id="UP000274429">
    <property type="component" value="Unassembled WGS sequence"/>
</dbReference>
<evidence type="ECO:0000256" key="1">
    <source>
        <dbReference type="SAM" id="MobiDB-lite"/>
    </source>
</evidence>
<evidence type="ECO:0000313" key="3">
    <source>
        <dbReference type="Proteomes" id="UP000274429"/>
    </source>
</evidence>
<gene>
    <name evidence="2" type="ORF">TTAC_LOCUS5833</name>
</gene>
<protein>
    <submittedName>
        <fullName evidence="2">Uncharacterized protein</fullName>
    </submittedName>
</protein>
<feature type="compositionally biased region" description="Polar residues" evidence="1">
    <location>
        <begin position="19"/>
        <end position="29"/>
    </location>
</feature>
<sequence>MRPQKKGAGWLLNRRKATAVSSPQLQEPSSPVDKGKATTASPNNFPLITAGKSKLLLEEFRRKRTVSRLSVSPQLPLFNFISFDYP</sequence>
<keyword evidence="3" id="KW-1185">Reference proteome</keyword>
<name>A0A3P7H0W1_HYDTA</name>
<dbReference type="AlphaFoldDB" id="A0A3P7H0W1"/>
<dbReference type="EMBL" id="UYWX01009286">
    <property type="protein sequence ID" value="VDM27772.1"/>
    <property type="molecule type" value="Genomic_DNA"/>
</dbReference>
<proteinExistence type="predicted"/>